<dbReference type="Proteomes" id="UP000325684">
    <property type="component" value="Unassembled WGS sequence"/>
</dbReference>
<name>A0A5N3P7X1_9HYPH</name>
<dbReference type="PANTHER" id="PTHR14226:SF29">
    <property type="entry name" value="NEUROPATHY TARGET ESTERASE SWS"/>
    <property type="match status" value="1"/>
</dbReference>
<evidence type="ECO:0000256" key="3">
    <source>
        <dbReference type="ARBA" id="ARBA00023098"/>
    </source>
</evidence>
<dbReference type="Pfam" id="PF01734">
    <property type="entry name" value="Patatin"/>
    <property type="match status" value="1"/>
</dbReference>
<keyword evidence="2" id="KW-0442">Lipid degradation</keyword>
<dbReference type="OrthoDB" id="9813090at2"/>
<dbReference type="SUPFAM" id="SSF52151">
    <property type="entry name" value="FabD/lysophospholipase-like"/>
    <property type="match status" value="1"/>
</dbReference>
<dbReference type="GO" id="GO:0016787">
    <property type="term" value="F:hydrolase activity"/>
    <property type="evidence" value="ECO:0007669"/>
    <property type="project" value="UniProtKB-KW"/>
</dbReference>
<dbReference type="Gene3D" id="3.40.1090.10">
    <property type="entry name" value="Cytosolic phospholipase A2 catalytic domain"/>
    <property type="match status" value="1"/>
</dbReference>
<dbReference type="AlphaFoldDB" id="A0A5N3P7X1"/>
<reference evidence="5 6" key="1">
    <citation type="journal article" date="2019" name="Microorganisms">
        <title>Genome Insights into the Novel Species Microvirga brassicacearum, a Rapeseed Endophyte with Biotechnological Potential.</title>
        <authorList>
            <person name="Jimenez-Gomez A."/>
            <person name="Saati-Santamaria Z."/>
            <person name="Igual J.M."/>
            <person name="Rivas R."/>
            <person name="Mateos P.F."/>
            <person name="Garcia-Fraile P."/>
        </authorList>
    </citation>
    <scope>NUCLEOTIDE SEQUENCE [LARGE SCALE GENOMIC DNA]</scope>
    <source>
        <strain evidence="5 6">CDVBN77</strain>
    </source>
</reference>
<protein>
    <recommendedName>
        <fullName evidence="4">PNPLA domain-containing protein</fullName>
    </recommendedName>
</protein>
<sequence length="162" mass="17408">MGDHTTDPPHRTAGKAERVALALSGGGSRAMAFHLGCLKALHEAGLLKQTSVISSVSGGSVIAALYCSHPGDFADFERRVRELLQRGFVWPSLGTALTTLEGVKAAATFALLAIDRLAAFGARLILACLRLPFRSRWRWLKESPFRRRGSGGLGCLLVFFGD</sequence>
<dbReference type="InterPro" id="IPR016035">
    <property type="entry name" value="Acyl_Trfase/lysoPLipase"/>
</dbReference>
<keyword evidence="1" id="KW-0378">Hydrolase</keyword>
<proteinExistence type="predicted"/>
<evidence type="ECO:0000313" key="6">
    <source>
        <dbReference type="Proteomes" id="UP000325684"/>
    </source>
</evidence>
<dbReference type="GO" id="GO:0016042">
    <property type="term" value="P:lipid catabolic process"/>
    <property type="evidence" value="ECO:0007669"/>
    <property type="project" value="UniProtKB-KW"/>
</dbReference>
<comment type="caution">
    <text evidence="5">The sequence shown here is derived from an EMBL/GenBank/DDBJ whole genome shotgun (WGS) entry which is preliminary data.</text>
</comment>
<dbReference type="EMBL" id="VCMV01000027">
    <property type="protein sequence ID" value="KAB0265827.1"/>
    <property type="molecule type" value="Genomic_DNA"/>
</dbReference>
<evidence type="ECO:0000259" key="4">
    <source>
        <dbReference type="Pfam" id="PF01734"/>
    </source>
</evidence>
<dbReference type="RefSeq" id="WP_150946566.1">
    <property type="nucleotide sequence ID" value="NZ_VCMV01000027.1"/>
</dbReference>
<evidence type="ECO:0000313" key="5">
    <source>
        <dbReference type="EMBL" id="KAB0265827.1"/>
    </source>
</evidence>
<dbReference type="InterPro" id="IPR002641">
    <property type="entry name" value="PNPLA_dom"/>
</dbReference>
<evidence type="ECO:0000256" key="1">
    <source>
        <dbReference type="ARBA" id="ARBA00022801"/>
    </source>
</evidence>
<evidence type="ECO:0000256" key="2">
    <source>
        <dbReference type="ARBA" id="ARBA00022963"/>
    </source>
</evidence>
<feature type="domain" description="PNPLA" evidence="4">
    <location>
        <begin position="21"/>
        <end position="130"/>
    </location>
</feature>
<gene>
    <name evidence="5" type="ORF">FEZ63_16765</name>
</gene>
<dbReference type="PANTHER" id="PTHR14226">
    <property type="entry name" value="NEUROPATHY TARGET ESTERASE/SWISS CHEESE D.MELANOGASTER"/>
    <property type="match status" value="1"/>
</dbReference>
<dbReference type="InterPro" id="IPR050301">
    <property type="entry name" value="NTE"/>
</dbReference>
<keyword evidence="3" id="KW-0443">Lipid metabolism</keyword>
<keyword evidence="6" id="KW-1185">Reference proteome</keyword>
<accession>A0A5N3P7X1</accession>
<organism evidence="5 6">
    <name type="scientific">Microvirga brassicacearum</name>
    <dbReference type="NCBI Taxonomy" id="2580413"/>
    <lineage>
        <taxon>Bacteria</taxon>
        <taxon>Pseudomonadati</taxon>
        <taxon>Pseudomonadota</taxon>
        <taxon>Alphaproteobacteria</taxon>
        <taxon>Hyphomicrobiales</taxon>
        <taxon>Methylobacteriaceae</taxon>
        <taxon>Microvirga</taxon>
    </lineage>
</organism>